<dbReference type="AlphaFoldDB" id="A0AAD3XFS2"/>
<dbReference type="Proteomes" id="UP001279734">
    <property type="component" value="Unassembled WGS sequence"/>
</dbReference>
<dbReference type="EMBL" id="BSYO01000004">
    <property type="protein sequence ID" value="GMH02952.1"/>
    <property type="molecule type" value="Genomic_DNA"/>
</dbReference>
<protein>
    <submittedName>
        <fullName evidence="2">Uncharacterized protein</fullName>
    </submittedName>
</protein>
<proteinExistence type="predicted"/>
<reference evidence="2" key="1">
    <citation type="submission" date="2023-05" db="EMBL/GenBank/DDBJ databases">
        <title>Nepenthes gracilis genome sequencing.</title>
        <authorList>
            <person name="Fukushima K."/>
        </authorList>
    </citation>
    <scope>NUCLEOTIDE SEQUENCE</scope>
    <source>
        <strain evidence="2">SING2019-196</strain>
    </source>
</reference>
<evidence type="ECO:0000256" key="1">
    <source>
        <dbReference type="SAM" id="MobiDB-lite"/>
    </source>
</evidence>
<accession>A0AAD3XFS2</accession>
<gene>
    <name evidence="2" type="ORF">Nepgr_004791</name>
</gene>
<feature type="compositionally biased region" description="Basic and acidic residues" evidence="1">
    <location>
        <begin position="1"/>
        <end position="12"/>
    </location>
</feature>
<evidence type="ECO:0000313" key="3">
    <source>
        <dbReference type="Proteomes" id="UP001279734"/>
    </source>
</evidence>
<organism evidence="2 3">
    <name type="scientific">Nepenthes gracilis</name>
    <name type="common">Slender pitcher plant</name>
    <dbReference type="NCBI Taxonomy" id="150966"/>
    <lineage>
        <taxon>Eukaryota</taxon>
        <taxon>Viridiplantae</taxon>
        <taxon>Streptophyta</taxon>
        <taxon>Embryophyta</taxon>
        <taxon>Tracheophyta</taxon>
        <taxon>Spermatophyta</taxon>
        <taxon>Magnoliopsida</taxon>
        <taxon>eudicotyledons</taxon>
        <taxon>Gunneridae</taxon>
        <taxon>Pentapetalae</taxon>
        <taxon>Caryophyllales</taxon>
        <taxon>Nepenthaceae</taxon>
        <taxon>Nepenthes</taxon>
    </lineage>
</organism>
<name>A0AAD3XFS2_NEPGR</name>
<comment type="caution">
    <text evidence="2">The sequence shown here is derived from an EMBL/GenBank/DDBJ whole genome shotgun (WGS) entry which is preliminary data.</text>
</comment>
<sequence>MEDVSLREDSANEKLQGIQHHEQPMATKAPLLVSLGLPWPLRLRCVLRAPADNAGRIVEGRLCQRGTSRDTAS</sequence>
<evidence type="ECO:0000313" key="2">
    <source>
        <dbReference type="EMBL" id="GMH02952.1"/>
    </source>
</evidence>
<feature type="region of interest" description="Disordered" evidence="1">
    <location>
        <begin position="1"/>
        <end position="23"/>
    </location>
</feature>
<keyword evidence="3" id="KW-1185">Reference proteome</keyword>